<gene>
    <name evidence="2" type="ORF">G7B40_000740</name>
</gene>
<keyword evidence="1" id="KW-0812">Transmembrane</keyword>
<name>A0AAP5I3K1_9CYAN</name>
<comment type="caution">
    <text evidence="2">The sequence shown here is derived from an EMBL/GenBank/DDBJ whole genome shotgun (WGS) entry which is preliminary data.</text>
</comment>
<dbReference type="EMBL" id="JAALHA020000001">
    <property type="protein sequence ID" value="MDR9893112.1"/>
    <property type="molecule type" value="Genomic_DNA"/>
</dbReference>
<evidence type="ECO:0000313" key="3">
    <source>
        <dbReference type="Proteomes" id="UP000667802"/>
    </source>
</evidence>
<keyword evidence="1" id="KW-1133">Transmembrane helix</keyword>
<feature type="transmembrane region" description="Helical" evidence="1">
    <location>
        <begin position="12"/>
        <end position="30"/>
    </location>
</feature>
<evidence type="ECO:0000256" key="1">
    <source>
        <dbReference type="SAM" id="Phobius"/>
    </source>
</evidence>
<reference evidence="3" key="1">
    <citation type="journal article" date="2021" name="Science">
        <title>Hunting the eagle killer: A cyanobacterial neurotoxin causes vacuolar myelinopathy.</title>
        <authorList>
            <person name="Breinlinger S."/>
            <person name="Phillips T.J."/>
            <person name="Haram B.N."/>
            <person name="Mares J."/>
            <person name="Martinez Yerena J.A."/>
            <person name="Hrouzek P."/>
            <person name="Sobotka R."/>
            <person name="Henderson W.M."/>
            <person name="Schmieder P."/>
            <person name="Williams S.M."/>
            <person name="Lauderdale J.D."/>
            <person name="Wilde H.D."/>
            <person name="Gerrin W."/>
            <person name="Kust A."/>
            <person name="Washington J.W."/>
            <person name="Wagner C."/>
            <person name="Geier B."/>
            <person name="Liebeke M."/>
            <person name="Enke H."/>
            <person name="Niedermeyer T.H.J."/>
            <person name="Wilde S.B."/>
        </authorList>
    </citation>
    <scope>NUCLEOTIDE SEQUENCE [LARGE SCALE GENOMIC DNA]</scope>
    <source>
        <strain evidence="3">Thurmond2011</strain>
    </source>
</reference>
<keyword evidence="1" id="KW-0472">Membrane</keyword>
<dbReference type="Proteomes" id="UP000667802">
    <property type="component" value="Unassembled WGS sequence"/>
</dbReference>
<evidence type="ECO:0000313" key="2">
    <source>
        <dbReference type="EMBL" id="MDR9893112.1"/>
    </source>
</evidence>
<protein>
    <submittedName>
        <fullName evidence="2">Uncharacterized protein</fullName>
    </submittedName>
</protein>
<organism evidence="2 3">
    <name type="scientific">Aetokthonos hydrillicola Thurmond2011</name>
    <dbReference type="NCBI Taxonomy" id="2712845"/>
    <lineage>
        <taxon>Bacteria</taxon>
        <taxon>Bacillati</taxon>
        <taxon>Cyanobacteriota</taxon>
        <taxon>Cyanophyceae</taxon>
        <taxon>Nostocales</taxon>
        <taxon>Hapalosiphonaceae</taxon>
        <taxon>Aetokthonos</taxon>
    </lineage>
</organism>
<accession>A0AAP5I3K1</accession>
<keyword evidence="3" id="KW-1185">Reference proteome</keyword>
<sequence length="86" mass="9914">MCLSLLFVRWRWSFILLLLYAIAYTPFSASESLRFRKMARELKIVVRVTEREKAKVQAFADKLGVSVSEVVQDWIKSLPDPITHGG</sequence>
<dbReference type="AlphaFoldDB" id="A0AAP5I3K1"/>
<proteinExistence type="predicted"/>